<dbReference type="RefSeq" id="WP_231042322.1">
    <property type="nucleotide sequence ID" value="NZ_CP106881.1"/>
</dbReference>
<protein>
    <submittedName>
        <fullName evidence="1">Uncharacterized protein</fullName>
    </submittedName>
</protein>
<name>A0ABY6G921_9BURK</name>
<evidence type="ECO:0000313" key="2">
    <source>
        <dbReference type="Proteomes" id="UP001162800"/>
    </source>
</evidence>
<proteinExistence type="predicted"/>
<sequence length="74" mass="8206">MQERTASLITKQTEVQARFMELLRTDPAAAIEYSRSGELAQMKRAQSELAYDASRLGVQLAVADGKVAYVSRTQ</sequence>
<dbReference type="EMBL" id="CP106881">
    <property type="protein sequence ID" value="UYG51551.1"/>
    <property type="molecule type" value="Genomic_DNA"/>
</dbReference>
<dbReference type="Proteomes" id="UP001162800">
    <property type="component" value="Chromosome"/>
</dbReference>
<organism evidence="1 2">
    <name type="scientific">Comamonas endophytica</name>
    <dbReference type="NCBI Taxonomy" id="2949090"/>
    <lineage>
        <taxon>Bacteria</taxon>
        <taxon>Pseudomonadati</taxon>
        <taxon>Pseudomonadota</taxon>
        <taxon>Betaproteobacteria</taxon>
        <taxon>Burkholderiales</taxon>
        <taxon>Comamonadaceae</taxon>
        <taxon>Comamonas</taxon>
    </lineage>
</organism>
<accession>A0ABY6G921</accession>
<reference evidence="1" key="1">
    <citation type="submission" date="2022-09" db="EMBL/GenBank/DDBJ databases">
        <title>The complete genome of Acidovorax sp. 5MLIR.</title>
        <authorList>
            <person name="Liu L."/>
            <person name="Yue J."/>
            <person name="Yang F."/>
            <person name="Yuan J."/>
            <person name="Li L."/>
        </authorList>
    </citation>
    <scope>NUCLEOTIDE SEQUENCE</scope>
    <source>
        <strain evidence="1">5MLIR</strain>
    </source>
</reference>
<gene>
    <name evidence="1" type="ORF">M9799_16095</name>
</gene>
<keyword evidence="2" id="KW-1185">Reference proteome</keyword>
<evidence type="ECO:0000313" key="1">
    <source>
        <dbReference type="EMBL" id="UYG51551.1"/>
    </source>
</evidence>